<dbReference type="EMBL" id="JAMZMK010006158">
    <property type="protein sequence ID" value="KAI7750411.1"/>
    <property type="molecule type" value="Genomic_DNA"/>
</dbReference>
<feature type="signal peptide" evidence="1">
    <location>
        <begin position="1"/>
        <end position="18"/>
    </location>
</feature>
<keyword evidence="1" id="KW-0732">Signal</keyword>
<comment type="caution">
    <text evidence="2">The sequence shown here is derived from an EMBL/GenBank/DDBJ whole genome shotgun (WGS) entry which is preliminary data.</text>
</comment>
<dbReference type="Proteomes" id="UP001206925">
    <property type="component" value="Unassembled WGS sequence"/>
</dbReference>
<keyword evidence="3" id="KW-1185">Reference proteome</keyword>
<evidence type="ECO:0000313" key="2">
    <source>
        <dbReference type="EMBL" id="KAI7750411.1"/>
    </source>
</evidence>
<organism evidence="2 3">
    <name type="scientific">Ambrosia artemisiifolia</name>
    <name type="common">Common ragweed</name>
    <dbReference type="NCBI Taxonomy" id="4212"/>
    <lineage>
        <taxon>Eukaryota</taxon>
        <taxon>Viridiplantae</taxon>
        <taxon>Streptophyta</taxon>
        <taxon>Embryophyta</taxon>
        <taxon>Tracheophyta</taxon>
        <taxon>Spermatophyta</taxon>
        <taxon>Magnoliopsida</taxon>
        <taxon>eudicotyledons</taxon>
        <taxon>Gunneridae</taxon>
        <taxon>Pentapetalae</taxon>
        <taxon>asterids</taxon>
        <taxon>campanulids</taxon>
        <taxon>Asterales</taxon>
        <taxon>Asteraceae</taxon>
        <taxon>Asteroideae</taxon>
        <taxon>Heliantheae alliance</taxon>
        <taxon>Heliantheae</taxon>
        <taxon>Ambrosia</taxon>
    </lineage>
</organism>
<evidence type="ECO:0000313" key="3">
    <source>
        <dbReference type="Proteomes" id="UP001206925"/>
    </source>
</evidence>
<name>A0AAD5D1J7_AMBAR</name>
<gene>
    <name evidence="2" type="ORF">M8C21_013428</name>
</gene>
<evidence type="ECO:0000256" key="1">
    <source>
        <dbReference type="SAM" id="SignalP"/>
    </source>
</evidence>
<sequence length="116" mass="13147">SSFLFSLFLLFSGGRRTGYSGFRCLSVNREEVVALSLHLDTAMSWPLLTDNRRRRRWSDCMLRIAVKLTSDVIEIVVVAAGFDYRTLGGSDKQLTLCNRCKTKLIVLTLAIFVVRL</sequence>
<feature type="chain" id="PRO_5042062955" evidence="1">
    <location>
        <begin position="19"/>
        <end position="116"/>
    </location>
</feature>
<proteinExistence type="predicted"/>
<dbReference type="AlphaFoldDB" id="A0AAD5D1J7"/>
<accession>A0AAD5D1J7</accession>
<reference evidence="2" key="1">
    <citation type="submission" date="2022-06" db="EMBL/GenBank/DDBJ databases">
        <title>Uncovering the hologenomic basis of an extraordinary plant invasion.</title>
        <authorList>
            <person name="Bieker V.C."/>
            <person name="Martin M.D."/>
            <person name="Gilbert T."/>
            <person name="Hodgins K."/>
            <person name="Battlay P."/>
            <person name="Petersen B."/>
            <person name="Wilson J."/>
        </authorList>
    </citation>
    <scope>NUCLEOTIDE SEQUENCE</scope>
    <source>
        <strain evidence="2">AA19_3_7</strain>
        <tissue evidence="2">Leaf</tissue>
    </source>
</reference>
<protein>
    <submittedName>
        <fullName evidence="2">Uncharacterized protein</fullName>
    </submittedName>
</protein>
<feature type="non-terminal residue" evidence="2">
    <location>
        <position position="116"/>
    </location>
</feature>